<reference evidence="1 2" key="1">
    <citation type="journal article" date="2011" name="Genome Biol.">
        <title>Comparative genome sequence analysis underscores mycoparasitism as the ancestral life style of Trichoderma.</title>
        <authorList>
            <person name="Kubicek C.P."/>
            <person name="Herrera-Estrella A."/>
            <person name="Seidl-Seiboth V."/>
            <person name="Martinez D.A."/>
            <person name="Druzhinina I.S."/>
            <person name="Thon M."/>
            <person name="Zeilinger S."/>
            <person name="Casas-Flores S."/>
            <person name="Horwitz B.A."/>
            <person name="Mukherjee P.K."/>
            <person name="Mukherjee M."/>
            <person name="Kredics L."/>
            <person name="Alcaraz L.D."/>
            <person name="Aerts A."/>
            <person name="Antal Z."/>
            <person name="Atanasova L."/>
            <person name="Cervantes-Badillo M.G."/>
            <person name="Challacombe J."/>
            <person name="Chertkov O."/>
            <person name="McCluskey K."/>
            <person name="Coulpier F."/>
            <person name="Deshpande N."/>
            <person name="von Doehren H."/>
            <person name="Ebbole D.J."/>
            <person name="Esquivel-Naranjo E.U."/>
            <person name="Fekete E."/>
            <person name="Flipphi M."/>
            <person name="Glaser F."/>
            <person name="Gomez-Rodriguez E.Y."/>
            <person name="Gruber S."/>
            <person name="Han C."/>
            <person name="Henrissat B."/>
            <person name="Hermosa R."/>
            <person name="Hernandez-Onate M."/>
            <person name="Karaffa L."/>
            <person name="Kosti I."/>
            <person name="Le Crom S."/>
            <person name="Lindquist E."/>
            <person name="Lucas S."/>
            <person name="Luebeck M."/>
            <person name="Luebeck P.S."/>
            <person name="Margeot A."/>
            <person name="Metz B."/>
            <person name="Misra M."/>
            <person name="Nevalainen H."/>
            <person name="Omann M."/>
            <person name="Packer N."/>
            <person name="Perrone G."/>
            <person name="Uresti-Rivera E.E."/>
            <person name="Salamov A."/>
            <person name="Schmoll M."/>
            <person name="Seiboth B."/>
            <person name="Shapiro H."/>
            <person name="Sukno S."/>
            <person name="Tamayo-Ramos J.A."/>
            <person name="Tisch D."/>
            <person name="Wiest A."/>
            <person name="Wilkinson H.H."/>
            <person name="Zhang M."/>
            <person name="Coutinho P.M."/>
            <person name="Kenerley C.M."/>
            <person name="Monte E."/>
            <person name="Baker S.E."/>
            <person name="Grigoriev I.V."/>
        </authorList>
    </citation>
    <scope>NUCLEOTIDE SEQUENCE [LARGE SCALE GENOMIC DNA]</scope>
    <source>
        <strain evidence="2">ATCC 20476 / IMI 206040</strain>
    </source>
</reference>
<sequence>MGHLRRCGNRKNRAEMSLLRPAIQVALFVTWYRFCDARKNRRVGGQMCAASKNRPLPRYETGRLGKDDSYDDCGPRITRNMVGQAGLLYYYYY</sequence>
<dbReference type="Proteomes" id="UP000005426">
    <property type="component" value="Unassembled WGS sequence"/>
</dbReference>
<keyword evidence="2" id="KW-1185">Reference proteome</keyword>
<organism evidence="1 2">
    <name type="scientific">Hypocrea atroviridis (strain ATCC 20476 / IMI 206040)</name>
    <name type="common">Trichoderma atroviride</name>
    <dbReference type="NCBI Taxonomy" id="452589"/>
    <lineage>
        <taxon>Eukaryota</taxon>
        <taxon>Fungi</taxon>
        <taxon>Dikarya</taxon>
        <taxon>Ascomycota</taxon>
        <taxon>Pezizomycotina</taxon>
        <taxon>Sordariomycetes</taxon>
        <taxon>Hypocreomycetidae</taxon>
        <taxon>Hypocreales</taxon>
        <taxon>Hypocreaceae</taxon>
        <taxon>Trichoderma</taxon>
    </lineage>
</organism>
<comment type="caution">
    <text evidence="1">The sequence shown here is derived from an EMBL/GenBank/DDBJ whole genome shotgun (WGS) entry which is preliminary data.</text>
</comment>
<protein>
    <submittedName>
        <fullName evidence="1">Uncharacterized protein</fullName>
    </submittedName>
</protein>
<dbReference type="AlphaFoldDB" id="G9P6H2"/>
<proteinExistence type="predicted"/>
<evidence type="ECO:0000313" key="2">
    <source>
        <dbReference type="Proteomes" id="UP000005426"/>
    </source>
</evidence>
<gene>
    <name evidence="1" type="ORF">TRIATDRAFT_159115</name>
</gene>
<accession>G9P6H2</accession>
<evidence type="ECO:0000313" key="1">
    <source>
        <dbReference type="EMBL" id="EHK40615.1"/>
    </source>
</evidence>
<name>G9P6H2_HYPAI</name>
<dbReference type="EMBL" id="ABDG02000027">
    <property type="protein sequence ID" value="EHK40615.1"/>
    <property type="molecule type" value="Genomic_DNA"/>
</dbReference>
<dbReference type="HOGENOM" id="CLU_2399968_0_0_1"/>